<sequence length="311" mass="34451">MKPQFFSKPTSIIVALGAIVLITCNFLLLPTPARSSELLNTAASTSSSINNTAQSGKEIYEMHCLSCHAAEGKGLDKYPSLVSDHAKKKLATYDKAYEFISRNMPQNAPGSLREDDYKAITNYVLSLNGTPTGFNDIEGHWAQKEINELFDKKFIDGYIDKAAGTMAFKPSQNISRAEFIRYLVKAKELFLSNSTDSEFTDIADNKSDKVYIITAVEYGLINGYPDQTFRPKNSITRAEIATILSRSEMLKANSLSTFTDVAADYWAGDAIRAVQQAHLFNGYEDGSFRPDLKLTRGEAVAVIYRLIHPAP</sequence>
<dbReference type="InterPro" id="IPR036909">
    <property type="entry name" value="Cyt_c-like_dom_sf"/>
</dbReference>
<keyword evidence="3 4" id="KW-0408">Iron</keyword>
<organism evidence="7 8">
    <name type="scientific">Paenibacillus foliorum</name>
    <dbReference type="NCBI Taxonomy" id="2654974"/>
    <lineage>
        <taxon>Bacteria</taxon>
        <taxon>Bacillati</taxon>
        <taxon>Bacillota</taxon>
        <taxon>Bacilli</taxon>
        <taxon>Bacillales</taxon>
        <taxon>Paenibacillaceae</taxon>
        <taxon>Paenibacillus</taxon>
    </lineage>
</organism>
<dbReference type="Pfam" id="PF00395">
    <property type="entry name" value="SLH"/>
    <property type="match status" value="3"/>
</dbReference>
<dbReference type="PANTHER" id="PTHR43308">
    <property type="entry name" value="OUTER MEMBRANE PROTEIN ALPHA-RELATED"/>
    <property type="match status" value="1"/>
</dbReference>
<evidence type="ECO:0000256" key="3">
    <source>
        <dbReference type="ARBA" id="ARBA00023004"/>
    </source>
</evidence>
<dbReference type="RefSeq" id="WP_171653498.1">
    <property type="nucleotide sequence ID" value="NZ_WHOD01000070.1"/>
</dbReference>
<dbReference type="PROSITE" id="PS51272">
    <property type="entry name" value="SLH"/>
    <property type="match status" value="3"/>
</dbReference>
<dbReference type="Gene3D" id="1.10.760.10">
    <property type="entry name" value="Cytochrome c-like domain"/>
    <property type="match status" value="1"/>
</dbReference>
<proteinExistence type="predicted"/>
<evidence type="ECO:0000313" key="8">
    <source>
        <dbReference type="Proteomes" id="UP000641588"/>
    </source>
</evidence>
<dbReference type="Proteomes" id="UP000641588">
    <property type="component" value="Unassembled WGS sequence"/>
</dbReference>
<feature type="domain" description="SLH" evidence="6">
    <location>
        <begin position="198"/>
        <end position="253"/>
    </location>
</feature>
<keyword evidence="2 4" id="KW-0479">Metal-binding</keyword>
<keyword evidence="8" id="KW-1185">Reference proteome</keyword>
<dbReference type="InterPro" id="IPR051465">
    <property type="entry name" value="Cell_Envelope_Struct_Comp"/>
</dbReference>
<evidence type="ECO:0000259" key="5">
    <source>
        <dbReference type="PROSITE" id="PS51007"/>
    </source>
</evidence>
<feature type="domain" description="SLH" evidence="6">
    <location>
        <begin position="129"/>
        <end position="197"/>
    </location>
</feature>
<dbReference type="GO" id="GO:0020037">
    <property type="term" value="F:heme binding"/>
    <property type="evidence" value="ECO:0007669"/>
    <property type="project" value="InterPro"/>
</dbReference>
<evidence type="ECO:0000259" key="6">
    <source>
        <dbReference type="PROSITE" id="PS51272"/>
    </source>
</evidence>
<dbReference type="GO" id="GO:0009055">
    <property type="term" value="F:electron transfer activity"/>
    <property type="evidence" value="ECO:0007669"/>
    <property type="project" value="InterPro"/>
</dbReference>
<dbReference type="InterPro" id="IPR009056">
    <property type="entry name" value="Cyt_c-like_dom"/>
</dbReference>
<dbReference type="AlphaFoldDB" id="A0A972GYN3"/>
<accession>A0A972GYN3</accession>
<evidence type="ECO:0000256" key="2">
    <source>
        <dbReference type="ARBA" id="ARBA00022723"/>
    </source>
</evidence>
<evidence type="ECO:0000313" key="7">
    <source>
        <dbReference type="EMBL" id="NOU95295.1"/>
    </source>
</evidence>
<evidence type="ECO:0000256" key="4">
    <source>
        <dbReference type="PROSITE-ProRule" id="PRU00433"/>
    </source>
</evidence>
<dbReference type="Pfam" id="PF13442">
    <property type="entry name" value="Cytochrome_CBB3"/>
    <property type="match status" value="1"/>
</dbReference>
<dbReference type="InterPro" id="IPR001119">
    <property type="entry name" value="SLH_dom"/>
</dbReference>
<dbReference type="PROSITE" id="PS51007">
    <property type="entry name" value="CYTC"/>
    <property type="match status" value="1"/>
</dbReference>
<dbReference type="SUPFAM" id="SSF46626">
    <property type="entry name" value="Cytochrome c"/>
    <property type="match status" value="1"/>
</dbReference>
<evidence type="ECO:0000256" key="1">
    <source>
        <dbReference type="ARBA" id="ARBA00022617"/>
    </source>
</evidence>
<keyword evidence="1 4" id="KW-0349">Heme</keyword>
<gene>
    <name evidence="7" type="ORF">GC093_18990</name>
</gene>
<comment type="caution">
    <text evidence="7">The sequence shown here is derived from an EMBL/GenBank/DDBJ whole genome shotgun (WGS) entry which is preliminary data.</text>
</comment>
<dbReference type="GO" id="GO:0046872">
    <property type="term" value="F:metal ion binding"/>
    <property type="evidence" value="ECO:0007669"/>
    <property type="project" value="UniProtKB-KW"/>
</dbReference>
<dbReference type="EMBL" id="WHOD01000070">
    <property type="protein sequence ID" value="NOU95295.1"/>
    <property type="molecule type" value="Genomic_DNA"/>
</dbReference>
<name>A0A972GYN3_9BACL</name>
<feature type="domain" description="SLH" evidence="6">
    <location>
        <begin position="254"/>
        <end position="311"/>
    </location>
</feature>
<reference evidence="7" key="1">
    <citation type="submission" date="2019-10" db="EMBL/GenBank/DDBJ databases">
        <title>Description of Paenibacillus glebae sp. nov.</title>
        <authorList>
            <person name="Carlier A."/>
            <person name="Qi S."/>
        </authorList>
    </citation>
    <scope>NUCLEOTIDE SEQUENCE</scope>
    <source>
        <strain evidence="7">LMG 31456</strain>
    </source>
</reference>
<protein>
    <submittedName>
        <fullName evidence="7">C-type cytochrome</fullName>
    </submittedName>
</protein>
<feature type="domain" description="Cytochrome c" evidence="5">
    <location>
        <begin position="51"/>
        <end position="128"/>
    </location>
</feature>